<dbReference type="SUPFAM" id="SSF57850">
    <property type="entry name" value="RING/U-box"/>
    <property type="match status" value="2"/>
</dbReference>
<keyword evidence="5 8" id="KW-0863">Zinc-finger</keyword>
<keyword evidence="9" id="KW-0812">Transmembrane</keyword>
<feature type="domain" description="RING-type" evidence="10">
    <location>
        <begin position="63"/>
        <end position="110"/>
    </location>
</feature>
<feature type="transmembrane region" description="Helical" evidence="9">
    <location>
        <begin position="189"/>
        <end position="211"/>
    </location>
</feature>
<dbReference type="PANTHER" id="PTHR11685">
    <property type="entry name" value="RBR FAMILY RING FINGER AND IBR DOMAIN-CONTAINING"/>
    <property type="match status" value="1"/>
</dbReference>
<evidence type="ECO:0000313" key="13">
    <source>
        <dbReference type="Proteomes" id="UP001295423"/>
    </source>
</evidence>
<evidence type="ECO:0000256" key="7">
    <source>
        <dbReference type="ARBA" id="ARBA00022833"/>
    </source>
</evidence>
<comment type="pathway">
    <text evidence="1">Protein modification; protein ubiquitination.</text>
</comment>
<evidence type="ECO:0000256" key="2">
    <source>
        <dbReference type="ARBA" id="ARBA00022679"/>
    </source>
</evidence>
<name>A0AAD2FWC7_9STRA</name>
<dbReference type="AlphaFoldDB" id="A0AAD2FWC7"/>
<keyword evidence="13" id="KW-1185">Reference proteome</keyword>
<dbReference type="InterPro" id="IPR031127">
    <property type="entry name" value="E3_UB_ligase_RBR"/>
</dbReference>
<evidence type="ECO:0000256" key="9">
    <source>
        <dbReference type="SAM" id="Phobius"/>
    </source>
</evidence>
<dbReference type="GO" id="GO:0004842">
    <property type="term" value="F:ubiquitin-protein transferase activity"/>
    <property type="evidence" value="ECO:0007669"/>
    <property type="project" value="InterPro"/>
</dbReference>
<dbReference type="InterPro" id="IPR047548">
    <property type="entry name" value="Rcat_RBR_RNF14"/>
</dbReference>
<organism evidence="12 13">
    <name type="scientific">Cylindrotheca closterium</name>
    <dbReference type="NCBI Taxonomy" id="2856"/>
    <lineage>
        <taxon>Eukaryota</taxon>
        <taxon>Sar</taxon>
        <taxon>Stramenopiles</taxon>
        <taxon>Ochrophyta</taxon>
        <taxon>Bacillariophyta</taxon>
        <taxon>Bacillariophyceae</taxon>
        <taxon>Bacillariophycidae</taxon>
        <taxon>Bacillariales</taxon>
        <taxon>Bacillariaceae</taxon>
        <taxon>Cylindrotheca</taxon>
    </lineage>
</organism>
<dbReference type="Gene3D" id="1.20.120.1750">
    <property type="match status" value="1"/>
</dbReference>
<dbReference type="SMART" id="SM00184">
    <property type="entry name" value="RING"/>
    <property type="match status" value="1"/>
</dbReference>
<evidence type="ECO:0008006" key="14">
    <source>
        <dbReference type="Google" id="ProtNLM"/>
    </source>
</evidence>
<dbReference type="GO" id="GO:0008270">
    <property type="term" value="F:zinc ion binding"/>
    <property type="evidence" value="ECO:0007669"/>
    <property type="project" value="UniProtKB-KW"/>
</dbReference>
<dbReference type="InterPro" id="IPR018957">
    <property type="entry name" value="Znf_C3HC4_RING-type"/>
</dbReference>
<sequence length="468" mass="52858">MKRRRGNGADDVVAATAGVDNWKTWAGRGHGSDDFEVLDLFRGMRRSIRNRFIIGPPPKGTQCPVCFCEPDEWHITSSCGHAVCFDCFKAYASSQVRDKDQSGPLRCPVCPQVLRKSDAIAALKDDKLLLKEWDRKIRNQLLRALPAYRSCPKCSDDPTSNSTGGGFVTSECLAPQYTSRRQEALRRKVKVSAAGRAAIFLWCSFLLRHIAVDPSRSPVVDIFFMLATVFIYIVRPNSVLRSCDHVAATWARDALFKPISVECPCCSLEFVLPATSTIQDQETKEWLKSNSRLCPSCSAPITKNGGCNHMQCFHCKCKFCWACMRLRSNCKAYECVNGGVNASPFQRDVEQRTQDSLVGWIDRTLESEAGRTRPRELILYHFLLFFMRDSAPVALVVDWIMSLVTSLLSTEFFMLLVLIFTLYVGFPRRRMPQQAFDLQQQGGMRNRIQVVADEAMLAEAIRRSMIET</sequence>
<dbReference type="Pfam" id="PF00097">
    <property type="entry name" value="zf-C3HC4"/>
    <property type="match status" value="1"/>
</dbReference>
<proteinExistence type="predicted"/>
<keyword evidence="3" id="KW-0479">Metal-binding</keyword>
<keyword evidence="4" id="KW-0677">Repeat</keyword>
<comment type="caution">
    <text evidence="12">The sequence shown here is derived from an EMBL/GenBank/DDBJ whole genome shotgun (WGS) entry which is preliminary data.</text>
</comment>
<evidence type="ECO:0000256" key="3">
    <source>
        <dbReference type="ARBA" id="ARBA00022723"/>
    </source>
</evidence>
<dbReference type="Gene3D" id="3.30.40.10">
    <property type="entry name" value="Zinc/RING finger domain, C3HC4 (zinc finger)"/>
    <property type="match status" value="1"/>
</dbReference>
<keyword evidence="6" id="KW-0833">Ubl conjugation pathway</keyword>
<protein>
    <recommendedName>
        <fullName evidence="14">RING-type domain-containing protein</fullName>
    </recommendedName>
</protein>
<evidence type="ECO:0000256" key="4">
    <source>
        <dbReference type="ARBA" id="ARBA00022737"/>
    </source>
</evidence>
<accession>A0AAD2FWC7</accession>
<dbReference type="PROSITE" id="PS51873">
    <property type="entry name" value="TRIAD"/>
    <property type="match status" value="1"/>
</dbReference>
<feature type="transmembrane region" description="Helical" evidence="9">
    <location>
        <begin position="403"/>
        <end position="426"/>
    </location>
</feature>
<dbReference type="CDD" id="cd20354">
    <property type="entry name" value="Rcat_RBR_RNF14"/>
    <property type="match status" value="1"/>
</dbReference>
<gene>
    <name evidence="12" type="ORF">CYCCA115_LOCUS15167</name>
</gene>
<keyword evidence="9" id="KW-0472">Membrane</keyword>
<keyword evidence="2" id="KW-0808">Transferase</keyword>
<dbReference type="Proteomes" id="UP001295423">
    <property type="component" value="Unassembled WGS sequence"/>
</dbReference>
<keyword evidence="7" id="KW-0862">Zinc</keyword>
<dbReference type="GO" id="GO:0016567">
    <property type="term" value="P:protein ubiquitination"/>
    <property type="evidence" value="ECO:0007669"/>
    <property type="project" value="InterPro"/>
</dbReference>
<keyword evidence="9" id="KW-1133">Transmembrane helix</keyword>
<evidence type="ECO:0000256" key="8">
    <source>
        <dbReference type="PROSITE-ProRule" id="PRU00175"/>
    </source>
</evidence>
<evidence type="ECO:0000313" key="12">
    <source>
        <dbReference type="EMBL" id="CAJ1954574.1"/>
    </source>
</evidence>
<dbReference type="InterPro" id="IPR044066">
    <property type="entry name" value="TRIAD_supradom"/>
</dbReference>
<reference evidence="12" key="1">
    <citation type="submission" date="2023-08" db="EMBL/GenBank/DDBJ databases">
        <authorList>
            <person name="Audoor S."/>
            <person name="Bilcke G."/>
        </authorList>
    </citation>
    <scope>NUCLEOTIDE SEQUENCE</scope>
</reference>
<feature type="domain" description="RING-type" evidence="11">
    <location>
        <begin position="59"/>
        <end position="339"/>
    </location>
</feature>
<dbReference type="InterPro" id="IPR013083">
    <property type="entry name" value="Znf_RING/FYVE/PHD"/>
</dbReference>
<evidence type="ECO:0000259" key="11">
    <source>
        <dbReference type="PROSITE" id="PS51873"/>
    </source>
</evidence>
<dbReference type="EMBL" id="CAKOGP040001869">
    <property type="protein sequence ID" value="CAJ1954574.1"/>
    <property type="molecule type" value="Genomic_DNA"/>
</dbReference>
<dbReference type="InterPro" id="IPR001841">
    <property type="entry name" value="Znf_RING"/>
</dbReference>
<feature type="transmembrane region" description="Helical" evidence="9">
    <location>
        <begin position="377"/>
        <end position="397"/>
    </location>
</feature>
<evidence type="ECO:0000256" key="1">
    <source>
        <dbReference type="ARBA" id="ARBA00004906"/>
    </source>
</evidence>
<evidence type="ECO:0000256" key="5">
    <source>
        <dbReference type="ARBA" id="ARBA00022771"/>
    </source>
</evidence>
<evidence type="ECO:0000259" key="10">
    <source>
        <dbReference type="PROSITE" id="PS50089"/>
    </source>
</evidence>
<feature type="transmembrane region" description="Helical" evidence="9">
    <location>
        <begin position="217"/>
        <end position="234"/>
    </location>
</feature>
<evidence type="ECO:0000256" key="6">
    <source>
        <dbReference type="ARBA" id="ARBA00022786"/>
    </source>
</evidence>
<dbReference type="PROSITE" id="PS50089">
    <property type="entry name" value="ZF_RING_2"/>
    <property type="match status" value="1"/>
</dbReference>
<dbReference type="Pfam" id="PF22191">
    <property type="entry name" value="IBR_1"/>
    <property type="match status" value="1"/>
</dbReference>